<dbReference type="KEGG" id="cja:CJA_2366"/>
<dbReference type="HOGENOM" id="CLU_064263_0_0_6"/>
<dbReference type="InterPro" id="IPR036237">
    <property type="entry name" value="Xyl_isomerase-like_sf"/>
</dbReference>
<dbReference type="eggNOG" id="COG3220">
    <property type="taxonomic scope" value="Bacteria"/>
</dbReference>
<evidence type="ECO:0000256" key="1">
    <source>
        <dbReference type="HAMAP-Rule" id="MF_00697"/>
    </source>
</evidence>
<dbReference type="OrthoDB" id="9763101at2"/>
<dbReference type="AlphaFoldDB" id="B3PK04"/>
<protein>
    <recommendedName>
        <fullName evidence="1">UPF0276 protein CJA_2366</fullName>
    </recommendedName>
</protein>
<evidence type="ECO:0000313" key="3">
    <source>
        <dbReference type="Proteomes" id="UP000001036"/>
    </source>
</evidence>
<reference evidence="2 3" key="1">
    <citation type="journal article" date="2008" name="J. Bacteriol.">
        <title>Insights into plant cell wall degradation from the genome sequence of the soil bacterium Cellvibrio japonicus.</title>
        <authorList>
            <person name="Deboy R.T."/>
            <person name="Mongodin E.F."/>
            <person name="Fouts D.E."/>
            <person name="Tailford L.E."/>
            <person name="Khouri H."/>
            <person name="Emerson J.B."/>
            <person name="Mohamoud Y."/>
            <person name="Watkins K."/>
            <person name="Henrissat B."/>
            <person name="Gilbert H.J."/>
            <person name="Nelson K.E."/>
        </authorList>
    </citation>
    <scope>NUCLEOTIDE SEQUENCE [LARGE SCALE GENOMIC DNA]</scope>
    <source>
        <strain evidence="2 3">Ueda107</strain>
    </source>
</reference>
<organism evidence="2 3">
    <name type="scientific">Cellvibrio japonicus (strain Ueda107)</name>
    <name type="common">Pseudomonas fluorescens subsp. cellulosa</name>
    <dbReference type="NCBI Taxonomy" id="498211"/>
    <lineage>
        <taxon>Bacteria</taxon>
        <taxon>Pseudomonadati</taxon>
        <taxon>Pseudomonadota</taxon>
        <taxon>Gammaproteobacteria</taxon>
        <taxon>Cellvibrionales</taxon>
        <taxon>Cellvibrionaceae</taxon>
        <taxon>Cellvibrio</taxon>
    </lineage>
</organism>
<dbReference type="NCBIfam" id="NF003818">
    <property type="entry name" value="PRK05409.1"/>
    <property type="match status" value="1"/>
</dbReference>
<comment type="similarity">
    <text evidence="1">Belongs to the UPF0276 family.</text>
</comment>
<dbReference type="SUPFAM" id="SSF51658">
    <property type="entry name" value="Xylose isomerase-like"/>
    <property type="match status" value="1"/>
</dbReference>
<sequence length="292" mass="32828">MAVNNFTAEVSGAGLGLRRSLLHPLNHLGTDEIQFMEVAPENWIRVGGRLGKEFRAYTERFPFVCHGLSLSIGSPAPLNRELLGDIRDFMAQHQIRYYSEHLSYSSDQGQLYDLLPIPFTEEAVHYVAGRIREAQDILGQRIAIENASYYCAPQQEMSEAEFINAVIREADCALLLDVNNVYVNSINHGYDPVEFLRALPGERTAYIHIAGHFLEAEDLRVDTHGAPVIDPVWQLLAHSYEFFGVKPTLLERDFNIPPISELLAELQQITALQAIATDQRNRNKNAGLSLVL</sequence>
<name>B3PK04_CELJU</name>
<proteinExistence type="inferred from homology"/>
<dbReference type="PANTHER" id="PTHR42194">
    <property type="entry name" value="UPF0276 PROTEIN HI_1600"/>
    <property type="match status" value="1"/>
</dbReference>
<dbReference type="Pfam" id="PF05114">
    <property type="entry name" value="MbnB_TglH_ChrH"/>
    <property type="match status" value="1"/>
</dbReference>
<keyword evidence="3" id="KW-1185">Reference proteome</keyword>
<gene>
    <name evidence="2" type="ordered locus">CJA_2366</name>
</gene>
<dbReference type="EMBL" id="CP000934">
    <property type="protein sequence ID" value="ACE86117.1"/>
    <property type="molecule type" value="Genomic_DNA"/>
</dbReference>
<dbReference type="PANTHER" id="PTHR42194:SF1">
    <property type="entry name" value="UPF0276 PROTEIN HI_1600"/>
    <property type="match status" value="1"/>
</dbReference>
<evidence type="ECO:0000313" key="2">
    <source>
        <dbReference type="EMBL" id="ACE86117.1"/>
    </source>
</evidence>
<dbReference type="STRING" id="498211.CJA_2366"/>
<accession>B3PK04</accession>
<dbReference type="InterPro" id="IPR007801">
    <property type="entry name" value="MbnB/TglH/ChrH"/>
</dbReference>
<dbReference type="Gene3D" id="3.20.20.150">
    <property type="entry name" value="Divalent-metal-dependent TIM barrel enzymes"/>
    <property type="match status" value="1"/>
</dbReference>
<dbReference type="HAMAP" id="MF_00697">
    <property type="entry name" value="UPF0276"/>
    <property type="match status" value="1"/>
</dbReference>
<dbReference type="Proteomes" id="UP000001036">
    <property type="component" value="Chromosome"/>
</dbReference>
<dbReference type="RefSeq" id="WP_012487964.1">
    <property type="nucleotide sequence ID" value="NC_010995.1"/>
</dbReference>